<proteinExistence type="predicted"/>
<organism evidence="2 5">
    <name type="scientific">Mycobacterium tuberculosis</name>
    <dbReference type="NCBI Taxonomy" id="1773"/>
    <lineage>
        <taxon>Bacteria</taxon>
        <taxon>Bacillati</taxon>
        <taxon>Actinomycetota</taxon>
        <taxon>Actinomycetes</taxon>
        <taxon>Mycobacteriales</taxon>
        <taxon>Mycobacteriaceae</taxon>
        <taxon>Mycobacterium</taxon>
        <taxon>Mycobacterium tuberculosis complex</taxon>
    </lineage>
</organism>
<dbReference type="EMBL" id="CSBK01001105">
    <property type="protein sequence ID" value="COY31515.1"/>
    <property type="molecule type" value="Genomic_DNA"/>
</dbReference>
<dbReference type="Proteomes" id="UP000046680">
    <property type="component" value="Unassembled WGS sequence"/>
</dbReference>
<gene>
    <name evidence="2" type="ORF">ERS007657_02451</name>
    <name evidence="3" type="ORF">ERS007739_02422</name>
</gene>
<evidence type="ECO:0000313" key="5">
    <source>
        <dbReference type="Proteomes" id="UP000046680"/>
    </source>
</evidence>
<protein>
    <submittedName>
        <fullName evidence="2">Uncharacterized protein</fullName>
    </submittedName>
</protein>
<evidence type="ECO:0000313" key="3">
    <source>
        <dbReference type="EMBL" id="COY31515.1"/>
    </source>
</evidence>
<evidence type="ECO:0000256" key="1">
    <source>
        <dbReference type="SAM" id="MobiDB-lite"/>
    </source>
</evidence>
<evidence type="ECO:0000313" key="4">
    <source>
        <dbReference type="Proteomes" id="UP000039021"/>
    </source>
</evidence>
<reference evidence="3" key="1">
    <citation type="submission" date="2015-03" db="EMBL/GenBank/DDBJ databases">
        <authorList>
            <consortium name="Pathogen Informatics"/>
            <person name="Murphy D."/>
        </authorList>
    </citation>
    <scope>NUCLEOTIDE SEQUENCE</scope>
    <source>
        <strain evidence="3">N09902308</strain>
    </source>
</reference>
<name>A0A654U1X4_MYCTX</name>
<reference evidence="4 5" key="2">
    <citation type="submission" date="2015-03" db="EMBL/GenBank/DDBJ databases">
        <authorList>
            <consortium name="Pathogen Informatics"/>
        </authorList>
    </citation>
    <scope>NUCLEOTIDE SEQUENCE [LARGE SCALE GENOMIC DNA]</scope>
    <source>
        <strain evidence="2 5">C09601061</strain>
        <strain evidence="4">N09902308</strain>
    </source>
</reference>
<dbReference type="EMBL" id="CGCX01000941">
    <property type="protein sequence ID" value="CFR85965.1"/>
    <property type="molecule type" value="Genomic_DNA"/>
</dbReference>
<dbReference type="Proteomes" id="UP000039021">
    <property type="component" value="Unassembled WGS sequence"/>
</dbReference>
<feature type="region of interest" description="Disordered" evidence="1">
    <location>
        <begin position="46"/>
        <end position="65"/>
    </location>
</feature>
<dbReference type="AlphaFoldDB" id="A0A654U1X4"/>
<sequence length="65" mass="7265">MGSRYTSLSYSSFLVHSSIWAIVWLAKLLLITNEGCPVALPRFSSRPSDSTMIERPVSPKVHRST</sequence>
<accession>A0A654U1X4</accession>
<evidence type="ECO:0000313" key="2">
    <source>
        <dbReference type="EMBL" id="CFR85965.1"/>
    </source>
</evidence>